<dbReference type="NCBIfam" id="TIGR00188">
    <property type="entry name" value="rnpA"/>
    <property type="match status" value="1"/>
</dbReference>
<accession>A0A5S4ZU45</accession>
<evidence type="ECO:0000256" key="8">
    <source>
        <dbReference type="NCBIfam" id="TIGR00188"/>
    </source>
</evidence>
<proteinExistence type="inferred from homology"/>
<keyword evidence="10" id="KW-1185">Reference proteome</keyword>
<dbReference type="PANTHER" id="PTHR33992:SF1">
    <property type="entry name" value="RIBONUCLEASE P PROTEIN COMPONENT"/>
    <property type="match status" value="1"/>
</dbReference>
<dbReference type="AlphaFoldDB" id="A0A5S4ZU45"/>
<comment type="similarity">
    <text evidence="7">Belongs to the RnpA family.</text>
</comment>
<dbReference type="GO" id="GO:0001682">
    <property type="term" value="P:tRNA 5'-leader removal"/>
    <property type="evidence" value="ECO:0007669"/>
    <property type="project" value="UniProtKB-UniRule"/>
</dbReference>
<dbReference type="HAMAP" id="MF_00227">
    <property type="entry name" value="RNase_P"/>
    <property type="match status" value="1"/>
</dbReference>
<keyword evidence="4 7" id="KW-0255">Endonuclease</keyword>
<comment type="subunit">
    <text evidence="7">Consists of a catalytic RNA component (M1 or rnpB) and a protein subunit.</text>
</comment>
<dbReference type="InterPro" id="IPR014721">
    <property type="entry name" value="Ribsml_uS5_D2-typ_fold_subgr"/>
</dbReference>
<evidence type="ECO:0000256" key="2">
    <source>
        <dbReference type="ARBA" id="ARBA00022694"/>
    </source>
</evidence>
<evidence type="ECO:0000256" key="7">
    <source>
        <dbReference type="HAMAP-Rule" id="MF_00227"/>
    </source>
</evidence>
<gene>
    <name evidence="7" type="primary">rnpA</name>
    <name evidence="9" type="ORF">LX24_00884</name>
</gene>
<keyword evidence="2 7" id="KW-0819">tRNA processing</keyword>
<sequence>MQKKYLIKKNSEYRKIYKHGISLANWYTVIFACKNDRNTKRFGFSVSKKIGKAVKRNLVRRRLKEICRLNNQWFLDGYDYIIIARKGIEGISFSSLQSGMEKLAYRISKLMVGKLKA</sequence>
<protein>
    <recommendedName>
        <fullName evidence="7 8">Ribonuclease P protein component</fullName>
        <shortName evidence="7">RNase P protein</shortName>
        <shortName evidence="7">RNaseP protein</shortName>
        <ecNumber evidence="7 8">3.1.26.5</ecNumber>
    </recommendedName>
    <alternativeName>
        <fullName evidence="7">Protein C5</fullName>
    </alternativeName>
</protein>
<dbReference type="Proteomes" id="UP000323166">
    <property type="component" value="Unassembled WGS sequence"/>
</dbReference>
<dbReference type="GO" id="GO:0042781">
    <property type="term" value="F:3'-tRNA processing endoribonuclease activity"/>
    <property type="evidence" value="ECO:0007669"/>
    <property type="project" value="TreeGrafter"/>
</dbReference>
<dbReference type="GO" id="GO:0030677">
    <property type="term" value="C:ribonuclease P complex"/>
    <property type="evidence" value="ECO:0007669"/>
    <property type="project" value="TreeGrafter"/>
</dbReference>
<dbReference type="Pfam" id="PF00825">
    <property type="entry name" value="Ribonuclease_P"/>
    <property type="match status" value="1"/>
</dbReference>
<dbReference type="EMBL" id="VNHM01000004">
    <property type="protein sequence ID" value="TYO96419.1"/>
    <property type="molecule type" value="Genomic_DNA"/>
</dbReference>
<name>A0A5S4ZU45_9FIRM</name>
<dbReference type="InterPro" id="IPR020539">
    <property type="entry name" value="RNase_P_CS"/>
</dbReference>
<dbReference type="SUPFAM" id="SSF54211">
    <property type="entry name" value="Ribosomal protein S5 domain 2-like"/>
    <property type="match status" value="1"/>
</dbReference>
<evidence type="ECO:0000313" key="10">
    <source>
        <dbReference type="Proteomes" id="UP000323166"/>
    </source>
</evidence>
<dbReference type="PROSITE" id="PS51257">
    <property type="entry name" value="PROKAR_LIPOPROTEIN"/>
    <property type="match status" value="1"/>
</dbReference>
<dbReference type="Gene3D" id="3.30.230.10">
    <property type="match status" value="1"/>
</dbReference>
<comment type="function">
    <text evidence="1 7">RNaseP catalyzes the removal of the 5'-leader sequence from pre-tRNA to produce the mature 5'-terminus. It can also cleave other RNA substrates such as 4.5S RNA. The protein component plays an auxiliary but essential role in vivo by binding to the 5'-leader sequence and broadening the substrate specificity of the ribozyme.</text>
</comment>
<comment type="catalytic activity">
    <reaction evidence="7">
        <text>Endonucleolytic cleavage of RNA, removing 5'-extranucleotides from tRNA precursor.</text>
        <dbReference type="EC" id="3.1.26.5"/>
    </reaction>
</comment>
<keyword evidence="6 7" id="KW-0694">RNA-binding</keyword>
<dbReference type="PANTHER" id="PTHR33992">
    <property type="entry name" value="RIBONUCLEASE P PROTEIN COMPONENT"/>
    <property type="match status" value="1"/>
</dbReference>
<evidence type="ECO:0000256" key="1">
    <source>
        <dbReference type="ARBA" id="ARBA00002663"/>
    </source>
</evidence>
<dbReference type="RefSeq" id="WP_166510934.1">
    <property type="nucleotide sequence ID" value="NZ_VNHM01000004.1"/>
</dbReference>
<evidence type="ECO:0000256" key="6">
    <source>
        <dbReference type="ARBA" id="ARBA00022884"/>
    </source>
</evidence>
<comment type="caution">
    <text evidence="9">The sequence shown here is derived from an EMBL/GenBank/DDBJ whole genome shotgun (WGS) entry which is preliminary data.</text>
</comment>
<keyword evidence="3 7" id="KW-0540">Nuclease</keyword>
<dbReference type="GO" id="GO:0004526">
    <property type="term" value="F:ribonuclease P activity"/>
    <property type="evidence" value="ECO:0007669"/>
    <property type="project" value="UniProtKB-UniRule"/>
</dbReference>
<evidence type="ECO:0000256" key="4">
    <source>
        <dbReference type="ARBA" id="ARBA00022759"/>
    </source>
</evidence>
<evidence type="ECO:0000256" key="3">
    <source>
        <dbReference type="ARBA" id="ARBA00022722"/>
    </source>
</evidence>
<dbReference type="PROSITE" id="PS00648">
    <property type="entry name" value="RIBONUCLEASE_P"/>
    <property type="match status" value="1"/>
</dbReference>
<dbReference type="EC" id="3.1.26.5" evidence="7 8"/>
<dbReference type="InterPro" id="IPR020568">
    <property type="entry name" value="Ribosomal_Su5_D2-typ_SF"/>
</dbReference>
<keyword evidence="5 7" id="KW-0378">Hydrolase</keyword>
<evidence type="ECO:0000313" key="9">
    <source>
        <dbReference type="EMBL" id="TYO96419.1"/>
    </source>
</evidence>
<reference evidence="9 10" key="1">
    <citation type="submission" date="2019-07" db="EMBL/GenBank/DDBJ databases">
        <title>Genomic Encyclopedia of Type Strains, Phase I: the one thousand microbial genomes (KMG-I) project.</title>
        <authorList>
            <person name="Kyrpides N."/>
        </authorList>
    </citation>
    <scope>NUCLEOTIDE SEQUENCE [LARGE SCALE GENOMIC DNA]</scope>
    <source>
        <strain evidence="9 10">DSM 6562</strain>
    </source>
</reference>
<organism evidence="9 10">
    <name type="scientific">Desulfallas thermosapovorans DSM 6562</name>
    <dbReference type="NCBI Taxonomy" id="1121431"/>
    <lineage>
        <taxon>Bacteria</taxon>
        <taxon>Bacillati</taxon>
        <taxon>Bacillota</taxon>
        <taxon>Clostridia</taxon>
        <taxon>Eubacteriales</taxon>
        <taxon>Desulfallaceae</taxon>
        <taxon>Desulfallas</taxon>
    </lineage>
</organism>
<dbReference type="InterPro" id="IPR000100">
    <property type="entry name" value="RNase_P"/>
</dbReference>
<evidence type="ECO:0000256" key="5">
    <source>
        <dbReference type="ARBA" id="ARBA00022801"/>
    </source>
</evidence>
<dbReference type="GO" id="GO:0000049">
    <property type="term" value="F:tRNA binding"/>
    <property type="evidence" value="ECO:0007669"/>
    <property type="project" value="UniProtKB-UniRule"/>
</dbReference>